<gene>
    <name evidence="1" type="ORF">BU26DRAFT_569974</name>
</gene>
<evidence type="ECO:0000313" key="1">
    <source>
        <dbReference type="EMBL" id="KAF2243271.1"/>
    </source>
</evidence>
<dbReference type="Proteomes" id="UP000800094">
    <property type="component" value="Unassembled WGS sequence"/>
</dbReference>
<dbReference type="EMBL" id="ML987205">
    <property type="protein sequence ID" value="KAF2243271.1"/>
    <property type="molecule type" value="Genomic_DNA"/>
</dbReference>
<dbReference type="RefSeq" id="XP_033678275.1">
    <property type="nucleotide sequence ID" value="XM_033833951.1"/>
</dbReference>
<evidence type="ECO:0000313" key="2">
    <source>
        <dbReference type="Proteomes" id="UP000800094"/>
    </source>
</evidence>
<dbReference type="OrthoDB" id="10597475at2759"/>
<name>A0A6A6HYX1_9PLEO</name>
<keyword evidence="2" id="KW-1185">Reference proteome</keyword>
<protein>
    <submittedName>
        <fullName evidence="1">Uncharacterized protein</fullName>
    </submittedName>
</protein>
<reference evidence="1" key="1">
    <citation type="journal article" date="2020" name="Stud. Mycol.">
        <title>101 Dothideomycetes genomes: a test case for predicting lifestyles and emergence of pathogens.</title>
        <authorList>
            <person name="Haridas S."/>
            <person name="Albert R."/>
            <person name="Binder M."/>
            <person name="Bloem J."/>
            <person name="Labutti K."/>
            <person name="Salamov A."/>
            <person name="Andreopoulos B."/>
            <person name="Baker S."/>
            <person name="Barry K."/>
            <person name="Bills G."/>
            <person name="Bluhm B."/>
            <person name="Cannon C."/>
            <person name="Castanera R."/>
            <person name="Culley D."/>
            <person name="Daum C."/>
            <person name="Ezra D."/>
            <person name="Gonzalez J."/>
            <person name="Henrissat B."/>
            <person name="Kuo A."/>
            <person name="Liang C."/>
            <person name="Lipzen A."/>
            <person name="Lutzoni F."/>
            <person name="Magnuson J."/>
            <person name="Mondo S."/>
            <person name="Nolan M."/>
            <person name="Ohm R."/>
            <person name="Pangilinan J."/>
            <person name="Park H.-J."/>
            <person name="Ramirez L."/>
            <person name="Alfaro M."/>
            <person name="Sun H."/>
            <person name="Tritt A."/>
            <person name="Yoshinaga Y."/>
            <person name="Zwiers L.-H."/>
            <person name="Turgeon B."/>
            <person name="Goodwin S."/>
            <person name="Spatafora J."/>
            <person name="Crous P."/>
            <person name="Grigoriev I."/>
        </authorList>
    </citation>
    <scope>NUCLEOTIDE SEQUENCE</scope>
    <source>
        <strain evidence="1">CBS 122368</strain>
    </source>
</reference>
<sequence length="206" mass="23811">MESLKHAQNAEKLINTVNERSNLARRADSFHEERDADQGSQISLNACIWGPHFIGNRVRSRYDRSMEEVGTTHEANIFVKNLWEGLAETFPSTDISDTKIEVIIQTVVRHQPRAVFHDRKPGLVYDRVLLSRNLPAVMSVAKDMIRKHYGYGGFHELDDQSLWYWKKRVRNGLGWDIPEDDMALPTEVQTPGCETHPQWLELFQPT</sequence>
<dbReference type="AlphaFoldDB" id="A0A6A6HYX1"/>
<dbReference type="GeneID" id="54587281"/>
<organism evidence="1 2">
    <name type="scientific">Trematosphaeria pertusa</name>
    <dbReference type="NCBI Taxonomy" id="390896"/>
    <lineage>
        <taxon>Eukaryota</taxon>
        <taxon>Fungi</taxon>
        <taxon>Dikarya</taxon>
        <taxon>Ascomycota</taxon>
        <taxon>Pezizomycotina</taxon>
        <taxon>Dothideomycetes</taxon>
        <taxon>Pleosporomycetidae</taxon>
        <taxon>Pleosporales</taxon>
        <taxon>Massarineae</taxon>
        <taxon>Trematosphaeriaceae</taxon>
        <taxon>Trematosphaeria</taxon>
    </lineage>
</organism>
<proteinExistence type="predicted"/>
<accession>A0A6A6HYX1</accession>